<dbReference type="Proteomes" id="UP000326641">
    <property type="component" value="Unassembled WGS sequence"/>
</dbReference>
<comment type="subcellular location">
    <subcellularLocation>
        <location evidence="1">Cell membrane</location>
        <topology evidence="1">Multi-pass membrane protein</topology>
    </subcellularLocation>
</comment>
<feature type="transmembrane region" description="Helical" evidence="6">
    <location>
        <begin position="749"/>
        <end position="769"/>
    </location>
</feature>
<feature type="signal peptide" evidence="7">
    <location>
        <begin position="1"/>
        <end position="32"/>
    </location>
</feature>
<dbReference type="AlphaFoldDB" id="A0A564WA27"/>
<evidence type="ECO:0000313" key="10">
    <source>
        <dbReference type="Proteomes" id="UP000326641"/>
    </source>
</evidence>
<feature type="transmembrane region" description="Helical" evidence="6">
    <location>
        <begin position="331"/>
        <end position="353"/>
    </location>
</feature>
<feature type="chain" id="PRO_5024385945" description="SSD domain-containing protein" evidence="7">
    <location>
        <begin position="33"/>
        <end position="891"/>
    </location>
</feature>
<feature type="transmembrane region" description="Helical" evidence="6">
    <location>
        <begin position="407"/>
        <end position="431"/>
    </location>
</feature>
<keyword evidence="2" id="KW-1003">Cell membrane</keyword>
<dbReference type="Pfam" id="PF03176">
    <property type="entry name" value="MMPL"/>
    <property type="match status" value="2"/>
</dbReference>
<dbReference type="PROSITE" id="PS50156">
    <property type="entry name" value="SSD"/>
    <property type="match status" value="1"/>
</dbReference>
<dbReference type="SUPFAM" id="SSF82866">
    <property type="entry name" value="Multidrug efflux transporter AcrB transmembrane domain"/>
    <property type="match status" value="2"/>
</dbReference>
<organism evidence="9 10">
    <name type="scientific">Candidatus Defluviicoccus seviourii</name>
    <dbReference type="NCBI Taxonomy" id="2565273"/>
    <lineage>
        <taxon>Bacteria</taxon>
        <taxon>Pseudomonadati</taxon>
        <taxon>Pseudomonadota</taxon>
        <taxon>Alphaproteobacteria</taxon>
        <taxon>Rhodospirillales</taxon>
        <taxon>Rhodospirillaceae</taxon>
        <taxon>Defluviicoccus</taxon>
    </lineage>
</organism>
<evidence type="ECO:0000256" key="7">
    <source>
        <dbReference type="SAM" id="SignalP"/>
    </source>
</evidence>
<evidence type="ECO:0000313" key="9">
    <source>
        <dbReference type="EMBL" id="VUX45117.1"/>
    </source>
</evidence>
<dbReference type="EMBL" id="UXAT02000001">
    <property type="protein sequence ID" value="VUX45117.1"/>
    <property type="molecule type" value="Genomic_DNA"/>
</dbReference>
<comment type="caution">
    <text evidence="9">The sequence shown here is derived from an EMBL/GenBank/DDBJ whole genome shotgun (WGS) entry which is preliminary data.</text>
</comment>
<keyword evidence="7" id="KW-0732">Signal</keyword>
<dbReference type="InterPro" id="IPR017841">
    <property type="entry name" value="Hopanoid_biosynth_HpnN"/>
</dbReference>
<protein>
    <recommendedName>
        <fullName evidence="8">SSD domain-containing protein</fullName>
    </recommendedName>
</protein>
<feature type="transmembrane region" description="Helical" evidence="6">
    <location>
        <begin position="722"/>
        <end position="742"/>
    </location>
</feature>
<evidence type="ECO:0000256" key="1">
    <source>
        <dbReference type="ARBA" id="ARBA00004651"/>
    </source>
</evidence>
<dbReference type="InterPro" id="IPR050545">
    <property type="entry name" value="Mycobact_MmpL"/>
</dbReference>
<feature type="transmembrane region" description="Helical" evidence="6">
    <location>
        <begin position="305"/>
        <end position="325"/>
    </location>
</feature>
<name>A0A564WA27_9PROT</name>
<feature type="transmembrane region" description="Helical" evidence="6">
    <location>
        <begin position="373"/>
        <end position="395"/>
    </location>
</feature>
<proteinExistence type="predicted"/>
<feature type="transmembrane region" description="Helical" evidence="6">
    <location>
        <begin position="460"/>
        <end position="480"/>
    </location>
</feature>
<keyword evidence="5 6" id="KW-0472">Membrane</keyword>
<dbReference type="NCBIfam" id="TIGR03480">
    <property type="entry name" value="HpnN"/>
    <property type="match status" value="1"/>
</dbReference>
<feature type="transmembrane region" description="Helical" evidence="6">
    <location>
        <begin position="839"/>
        <end position="861"/>
    </location>
</feature>
<evidence type="ECO:0000256" key="3">
    <source>
        <dbReference type="ARBA" id="ARBA00022692"/>
    </source>
</evidence>
<feature type="transmembrane region" description="Helical" evidence="6">
    <location>
        <begin position="775"/>
        <end position="796"/>
    </location>
</feature>
<evidence type="ECO:0000256" key="4">
    <source>
        <dbReference type="ARBA" id="ARBA00022989"/>
    </source>
</evidence>
<reference evidence="9" key="1">
    <citation type="submission" date="2018-11" db="EMBL/GenBank/DDBJ databases">
        <authorList>
            <person name="Onetto C."/>
        </authorList>
    </citation>
    <scope>NUCLEOTIDE SEQUENCE [LARGE SCALE GENOMIC DNA]</scope>
</reference>
<dbReference type="InterPro" id="IPR000731">
    <property type="entry name" value="SSD"/>
</dbReference>
<accession>A0A564WA27</accession>
<evidence type="ECO:0000256" key="5">
    <source>
        <dbReference type="ARBA" id="ARBA00023136"/>
    </source>
</evidence>
<feature type="transmembrane region" description="Helical" evidence="6">
    <location>
        <begin position="816"/>
        <end position="833"/>
    </location>
</feature>
<feature type="domain" description="SSD" evidence="8">
    <location>
        <begin position="334"/>
        <end position="430"/>
    </location>
</feature>
<dbReference type="GO" id="GO:0005886">
    <property type="term" value="C:plasma membrane"/>
    <property type="evidence" value="ECO:0007669"/>
    <property type="project" value="UniProtKB-SubCell"/>
</dbReference>
<dbReference type="Gene3D" id="1.20.1640.10">
    <property type="entry name" value="Multidrug efflux transporter AcrB transmembrane domain"/>
    <property type="match status" value="2"/>
</dbReference>
<keyword evidence="3 6" id="KW-0812">Transmembrane</keyword>
<dbReference type="InterPro" id="IPR004869">
    <property type="entry name" value="MMPL_dom"/>
</dbReference>
<gene>
    <name evidence="9" type="ORF">DF3PA_10242</name>
</gene>
<keyword evidence="10" id="KW-1185">Reference proteome</keyword>
<evidence type="ECO:0000256" key="6">
    <source>
        <dbReference type="SAM" id="Phobius"/>
    </source>
</evidence>
<keyword evidence="4 6" id="KW-1133">Transmembrane helix</keyword>
<sequence length="891" mass="92598">MVWTDLVRRHAKLVAIATLVITLAAAAYVAHAFAVNTNTADMLARDLPFQQANRALLQAFPQDKNTLVAVVEGDNPDLVEDGADALAAALTAEPQRFGHVFYPQGDPFFRRHGLLYLESRQLQRLTDRLAQAQPFLGALAADPSLRGLFALVTLAAEHLAKGGADSGGMALAPLLDAIADQIEAQAAGRFDRLSWTTLMGGDAIAADGAGEGASATPRRLIVLQPPLDFRALRPARAAIEGVHALAREHGLTAERGLSVRLTGEVALADDELISARVGQATPELISFTLVSIIAFLCFRSLRLSLAALITVVVGVVWTATLASALVGALNLISLAFFVLFIGFAVDFGIHYALRHKEGLDLGLDAKAALARAAAGVGVALCLCALCAAIGFFSFIPTSYVGLAELGFIAGLGMAVALFTNLTILPALLTLLPVRGTPAGPDLGVGAAKQALSQWIARRPLPILAGTVGLVMAAVAVAPSVRFDFDPLNLKDANSPSVQALRALMEDGTAGIYAIAVLEPSLAEAEALAKRARGLAEVADADTVNQILPVDQDAKLAAVETMALILEPALARRRVAPPTVEETIAALGRLKTALQRLATAGGADAAAAARVLSAFEGLPAGGADAAALKELQERLVSGLPARLEALRLSLTAGPVGLADLPADLRQRWLSEDGRARVEIAPAERVDGDTAALGRFVRAVQTIAPLAVGGPVVIYEGGQEILKAFLQAAATAVVAIALLLLIVLRNRRDVIFVFIPLALAALFTVAASVVLNVPFNFANVIVLPLLFGLGVTESLNLVVRERQEGGPAPMMATCTPRAVLFSALTMIAAFGTLALSDHPGIASMGLLLAVAITLTLLCTVIVLPALMTAMNQRAAAAGSAGQAEPSPVTPAKR</sequence>
<dbReference type="PANTHER" id="PTHR33406:SF13">
    <property type="entry name" value="MEMBRANE PROTEIN YDFJ"/>
    <property type="match status" value="1"/>
</dbReference>
<dbReference type="PANTHER" id="PTHR33406">
    <property type="entry name" value="MEMBRANE PROTEIN MJ1562-RELATED"/>
    <property type="match status" value="1"/>
</dbReference>
<evidence type="ECO:0000259" key="8">
    <source>
        <dbReference type="PROSITE" id="PS50156"/>
    </source>
</evidence>
<evidence type="ECO:0000256" key="2">
    <source>
        <dbReference type="ARBA" id="ARBA00022475"/>
    </source>
</evidence>